<dbReference type="EMBL" id="MTKT01004269">
    <property type="protein sequence ID" value="OWM72659.1"/>
    <property type="molecule type" value="Genomic_DNA"/>
</dbReference>
<reference evidence="3" key="1">
    <citation type="journal article" date="2017" name="Plant J.">
        <title>The pomegranate (Punica granatum L.) genome and the genomics of punicalagin biosynthesis.</title>
        <authorList>
            <person name="Qin G."/>
            <person name="Xu C."/>
            <person name="Ming R."/>
            <person name="Tang H."/>
            <person name="Guyot R."/>
            <person name="Kramer E.M."/>
            <person name="Hu Y."/>
            <person name="Yi X."/>
            <person name="Qi Y."/>
            <person name="Xu X."/>
            <person name="Gao Z."/>
            <person name="Pan H."/>
            <person name="Jian J."/>
            <person name="Tian Y."/>
            <person name="Yue Z."/>
            <person name="Xu Y."/>
        </authorList>
    </citation>
    <scope>NUCLEOTIDE SEQUENCE [LARGE SCALE GENOMIC DNA]</scope>
    <source>
        <strain evidence="3">cv. Dabenzi</strain>
    </source>
</reference>
<dbReference type="Proteomes" id="UP000197138">
    <property type="component" value="Unassembled WGS sequence"/>
</dbReference>
<sequence length="143" mass="15377">MNYRREAESTRKAQEGNRKSKQTTSPEATGAGTVILFITEASEGIQYGTLKIPLGAKMTNGTSGRISKASCLSRGTPELSQTSFLTKLPGRPIHERANDGRKLAYTCPRTTKAMEQVSDCLSEFDLVSRVDPGLGKGPLSNGI</sequence>
<organism evidence="2 3">
    <name type="scientific">Punica granatum</name>
    <name type="common">Pomegranate</name>
    <dbReference type="NCBI Taxonomy" id="22663"/>
    <lineage>
        <taxon>Eukaryota</taxon>
        <taxon>Viridiplantae</taxon>
        <taxon>Streptophyta</taxon>
        <taxon>Embryophyta</taxon>
        <taxon>Tracheophyta</taxon>
        <taxon>Spermatophyta</taxon>
        <taxon>Magnoliopsida</taxon>
        <taxon>eudicotyledons</taxon>
        <taxon>Gunneridae</taxon>
        <taxon>Pentapetalae</taxon>
        <taxon>rosids</taxon>
        <taxon>malvids</taxon>
        <taxon>Myrtales</taxon>
        <taxon>Lythraceae</taxon>
        <taxon>Punica</taxon>
    </lineage>
</organism>
<feature type="compositionally biased region" description="Basic and acidic residues" evidence="1">
    <location>
        <begin position="1"/>
        <end position="18"/>
    </location>
</feature>
<feature type="region of interest" description="Disordered" evidence="1">
    <location>
        <begin position="1"/>
        <end position="27"/>
    </location>
</feature>
<accession>A0A218WJM4</accession>
<name>A0A218WJM4_PUNGR</name>
<comment type="caution">
    <text evidence="2">The sequence shown here is derived from an EMBL/GenBank/DDBJ whole genome shotgun (WGS) entry which is preliminary data.</text>
</comment>
<gene>
    <name evidence="2" type="ORF">CDL15_Pgr027195</name>
</gene>
<evidence type="ECO:0000313" key="3">
    <source>
        <dbReference type="Proteomes" id="UP000197138"/>
    </source>
</evidence>
<protein>
    <submittedName>
        <fullName evidence="2">Uncharacterized protein</fullName>
    </submittedName>
</protein>
<evidence type="ECO:0000313" key="2">
    <source>
        <dbReference type="EMBL" id="OWM72659.1"/>
    </source>
</evidence>
<evidence type="ECO:0000256" key="1">
    <source>
        <dbReference type="SAM" id="MobiDB-lite"/>
    </source>
</evidence>
<proteinExistence type="predicted"/>
<dbReference type="AlphaFoldDB" id="A0A218WJM4"/>